<organism evidence="2 3">
    <name type="scientific">Schizophyllum amplum</name>
    <dbReference type="NCBI Taxonomy" id="97359"/>
    <lineage>
        <taxon>Eukaryota</taxon>
        <taxon>Fungi</taxon>
        <taxon>Dikarya</taxon>
        <taxon>Basidiomycota</taxon>
        <taxon>Agaricomycotina</taxon>
        <taxon>Agaricomycetes</taxon>
        <taxon>Agaricomycetidae</taxon>
        <taxon>Agaricales</taxon>
        <taxon>Schizophyllaceae</taxon>
        <taxon>Schizophyllum</taxon>
    </lineage>
</organism>
<sequence>MSPRRSASPEVEVQLEQQEQQTSAAKAGAVLQNSEGGRCARPYEPEELRPFHVPQLCDIIRSQLDNILTPLPATLKLKRAKKQHLIDILLDSKYGFTTREPKRTYDPAHGVRVSRGRGRAGRVKASAGRAFKSSNSQIIGASSASALAPFLESSSLPFEDGLLSLPPDNDAPDFPGAFQYVQDAGSAVNIFAAEEFGPGAFAHTTGTSFDKLYTMGHQIQNLSFNIYDRREVLPEQRVLPDRVDMTVSVTSDAAGQQATAEWRDILGEIQKTASAIGGDNFKLSYSRPFDQFKRAILQVVQGISLEEASNHCPKLVVDKESFEYSLFIDSLGYGPFLPQRAQSADLAAAHQKLEALATSSTSKLLSMDEIRARGQARRVVEQDSAARDPELGRTMWLAAELRARDGYDTFNNAKNKMRDLRFESIANQWAFAIEFIDEYVVTKKYPGTDVEVSLQDTYTALKRKSTWVRVARDGLRRYRAHRDHPDVVAAINDPTCTGVEAFIGLLRGVASG</sequence>
<proteinExistence type="predicted"/>
<accession>A0A550C1M2</accession>
<dbReference type="AlphaFoldDB" id="A0A550C1M2"/>
<name>A0A550C1M2_9AGAR</name>
<dbReference type="Proteomes" id="UP000320762">
    <property type="component" value="Unassembled WGS sequence"/>
</dbReference>
<dbReference type="EMBL" id="VDMD01000033">
    <property type="protein sequence ID" value="TRM58705.1"/>
    <property type="molecule type" value="Genomic_DNA"/>
</dbReference>
<feature type="region of interest" description="Disordered" evidence="1">
    <location>
        <begin position="1"/>
        <end position="33"/>
    </location>
</feature>
<reference evidence="2 3" key="1">
    <citation type="journal article" date="2019" name="New Phytol.">
        <title>Comparative genomics reveals unique wood-decay strategies and fruiting body development in the Schizophyllaceae.</title>
        <authorList>
            <person name="Almasi E."/>
            <person name="Sahu N."/>
            <person name="Krizsan K."/>
            <person name="Balint B."/>
            <person name="Kovacs G.M."/>
            <person name="Kiss B."/>
            <person name="Cseklye J."/>
            <person name="Drula E."/>
            <person name="Henrissat B."/>
            <person name="Nagy I."/>
            <person name="Chovatia M."/>
            <person name="Adam C."/>
            <person name="LaButti K."/>
            <person name="Lipzen A."/>
            <person name="Riley R."/>
            <person name="Grigoriev I.V."/>
            <person name="Nagy L.G."/>
        </authorList>
    </citation>
    <scope>NUCLEOTIDE SEQUENCE [LARGE SCALE GENOMIC DNA]</scope>
    <source>
        <strain evidence="2 3">NL-1724</strain>
    </source>
</reference>
<dbReference type="OrthoDB" id="3058801at2759"/>
<comment type="caution">
    <text evidence="2">The sequence shown here is derived from an EMBL/GenBank/DDBJ whole genome shotgun (WGS) entry which is preliminary data.</text>
</comment>
<evidence type="ECO:0000313" key="2">
    <source>
        <dbReference type="EMBL" id="TRM58705.1"/>
    </source>
</evidence>
<keyword evidence="3" id="KW-1185">Reference proteome</keyword>
<evidence type="ECO:0000313" key="3">
    <source>
        <dbReference type="Proteomes" id="UP000320762"/>
    </source>
</evidence>
<protein>
    <submittedName>
        <fullName evidence="2">Uncharacterized protein</fullName>
    </submittedName>
</protein>
<gene>
    <name evidence="2" type="ORF">BD626DRAFT_633724</name>
</gene>
<evidence type="ECO:0000256" key="1">
    <source>
        <dbReference type="SAM" id="MobiDB-lite"/>
    </source>
</evidence>
<feature type="compositionally biased region" description="Low complexity" evidence="1">
    <location>
        <begin position="10"/>
        <end position="21"/>
    </location>
</feature>